<organism evidence="2 3">
    <name type="scientific">Catenovulum adriaticum</name>
    <dbReference type="NCBI Taxonomy" id="2984846"/>
    <lineage>
        <taxon>Bacteria</taxon>
        <taxon>Pseudomonadati</taxon>
        <taxon>Pseudomonadota</taxon>
        <taxon>Gammaproteobacteria</taxon>
        <taxon>Alteromonadales</taxon>
        <taxon>Alteromonadaceae</taxon>
        <taxon>Catenovulum</taxon>
    </lineage>
</organism>
<keyword evidence="1" id="KW-0812">Transmembrane</keyword>
<gene>
    <name evidence="2" type="ORF">OLW01_10580</name>
</gene>
<proteinExistence type="predicted"/>
<dbReference type="RefSeq" id="WP_268073885.1">
    <property type="nucleotide sequence ID" value="NZ_CP109965.1"/>
</dbReference>
<reference evidence="2" key="1">
    <citation type="submission" date="2022-10" db="EMBL/GenBank/DDBJ databases">
        <title>Catenovulum adriacola sp. nov. isolated in the Harbour of Susak.</title>
        <authorList>
            <person name="Schoch T."/>
            <person name="Reich S.J."/>
            <person name="Stoeferle S."/>
            <person name="Flaiz M."/>
            <person name="Kazda M."/>
            <person name="Riedel C.U."/>
            <person name="Duerre P."/>
        </authorList>
    </citation>
    <scope>NUCLEOTIDE SEQUENCE</scope>
    <source>
        <strain evidence="2">TS8</strain>
    </source>
</reference>
<sequence>MDTSSSKTKFSFLWALDISKGILSLIFAIAGIKVLLSPGEDPINVILWRLVEISLVVVPAVILCGFVYALINYDSLVASEIESQKNSKSK</sequence>
<keyword evidence="3" id="KW-1185">Reference proteome</keyword>
<evidence type="ECO:0000313" key="3">
    <source>
        <dbReference type="Proteomes" id="UP001163726"/>
    </source>
</evidence>
<evidence type="ECO:0000256" key="1">
    <source>
        <dbReference type="SAM" id="Phobius"/>
    </source>
</evidence>
<keyword evidence="1" id="KW-0472">Membrane</keyword>
<feature type="transmembrane region" description="Helical" evidence="1">
    <location>
        <begin position="46"/>
        <end position="71"/>
    </location>
</feature>
<dbReference type="Proteomes" id="UP001163726">
    <property type="component" value="Chromosome"/>
</dbReference>
<accession>A0ABY7AJ38</accession>
<dbReference type="EMBL" id="CP109965">
    <property type="protein sequence ID" value="WAJ69603.1"/>
    <property type="molecule type" value="Genomic_DNA"/>
</dbReference>
<keyword evidence="1" id="KW-1133">Transmembrane helix</keyword>
<evidence type="ECO:0000313" key="2">
    <source>
        <dbReference type="EMBL" id="WAJ69603.1"/>
    </source>
</evidence>
<name>A0ABY7AJ38_9ALTE</name>
<feature type="transmembrane region" description="Helical" evidence="1">
    <location>
        <begin position="12"/>
        <end position="34"/>
    </location>
</feature>
<protein>
    <submittedName>
        <fullName evidence="2">Uncharacterized protein</fullName>
    </submittedName>
</protein>